<comment type="cofactor">
    <cofactor evidence="1">
        <name>[4Fe-4S] cluster</name>
        <dbReference type="ChEBI" id="CHEBI:49883"/>
    </cofactor>
</comment>
<evidence type="ECO:0000256" key="1">
    <source>
        <dbReference type="ARBA" id="ARBA00001966"/>
    </source>
</evidence>
<dbReference type="Gene3D" id="3.30.420.40">
    <property type="match status" value="4"/>
</dbReference>
<comment type="caution">
    <text evidence="7">The sequence shown here is derived from an EMBL/GenBank/DDBJ whole genome shotgun (WGS) entry which is preliminary data.</text>
</comment>
<dbReference type="PANTHER" id="PTHR32329:SF7">
    <property type="entry name" value="ACTIVATOR OF 2-HYDROXYACYL-COA-HYDRATASE"/>
    <property type="match status" value="1"/>
</dbReference>
<dbReference type="PANTHER" id="PTHR32329">
    <property type="entry name" value="BIFUNCTIONAL PROTEIN [INCLUDES 2-HYDROXYACYL-COA DEHYDRATASE (N-TER) AND ITS ACTIVATOR DOMAIN (C_TERM)-RELATED"/>
    <property type="match status" value="1"/>
</dbReference>
<keyword evidence="2" id="KW-0479">Metal-binding</keyword>
<dbReference type="GO" id="GO:0051536">
    <property type="term" value="F:iron-sulfur cluster binding"/>
    <property type="evidence" value="ECO:0007669"/>
    <property type="project" value="UniProtKB-KW"/>
</dbReference>
<dbReference type="Pfam" id="PF01869">
    <property type="entry name" value="BcrAD_BadFG"/>
    <property type="match status" value="2"/>
</dbReference>
<reference evidence="7" key="1">
    <citation type="submission" date="2017-07" db="EMBL/GenBank/DDBJ databases">
        <title>The cable genome - Insights into the physiology and evolution of filamentous bacteria capable of sulfide oxidation via long distance electron transfer.</title>
        <authorList>
            <person name="Thorup C."/>
            <person name="Bjerg J.T."/>
            <person name="Schreiber L."/>
            <person name="Nielsen L.P."/>
            <person name="Kjeldsen K.U."/>
            <person name="Boesen T."/>
            <person name="Boggild A."/>
            <person name="Meysman F."/>
            <person name="Geelhoed J."/>
            <person name="Schramm A."/>
        </authorList>
    </citation>
    <scope>NUCLEOTIDE SEQUENCE [LARGE SCALE GENOMIC DNA]</scope>
    <source>
        <strain evidence="7">GS</strain>
    </source>
</reference>
<sequence>MKSLGICAGASSISLAGLERNASGTHILFSSSQAHDGNPRRTLRELLGQIDNLQEFKIAATGRKFRNMLNFSSIAEPEAVELAAAFLLPKEQPCRVVISAGGETTMVYHLDEDGRVSDIHTGSKCASGTGEFFLQQLGRMSITLNEVSEMDLPEQPHKVSGRCSVFCKSDCTHALNKGVPKNQVVAGLSKMMSGKVLELLKKLPKDSVMLVGGCAGNKAMIHYLREALPELRILDETFVFEAVGAALWALDNECRQFISLDTIFTEHRAGLATLPPLSECQKLVDYKHQERGIAEAGDQVILGLDVGSTTTKGVLMRRKDKAIIAAEYLRTNGDPIGASKNVYRALADQVKVPVVIEGLGVTGSGRQIAGLHALTDGVINEIVAHATAAVHFDPEVDTIFEIGGQDAKYTYITNGVPSDYAMNEACSAGTGSFLEEAAKESLGIKVTDIGATALRATAPPNFSDQCAAFIGSDIKRSVQENVPLEDIVAGLVYSIGMNYNNRVKGSRPVGKKVFVQGGVCYNQAVPAALAGLTGKQVVVPSEAGLMGAFGVALEVERRMEQGLLKSEQYDLEELINREVEYGEPFKCGGGKDCDRGCEIARIKIKGKVYPFGGICNRYDNLIHNRKVEAGDYDLVIRRERRVFRDLAPVSPEDKRPTVGMNRSFLLNTYFPFFNAFFAALGFRLTLPAAQDPRGADQQGSSFCYPVEIAHNYIAALIAEKPDYIFLPQLKGFDLGEKDKTSCTCVLVQGEPYYLRTAFPALENSKNVIYQVLDFAKGYTADRDAIRDLAKQFGMDAAKADAALQAAIAAQDAFTEDIRAMGKQALADLEQNPDRFGVVVFGRPYNSFASAANKGIPAKFASRGISIIPFDMLPYWEEQLADDANMFWVMGQIILKGARFVEKHPQLYGAYITNFSCGPDSFIVSYFRSIMGRKPSLTLELDSHTADAGLETRIEAFLDIIRYYREIQKKGQPKQALGKIFHAAEVENRDGVTGVRTSDGDWLPMTDPRVRLLVPAMSRYATPLLAAAFNRVGIKAEVMPAADEEVLKLGRGNASCKECLPLQTTLGALLNSVKQRKPGEVLVYYMASAEGPCRFGQYHVYTKRVVEQQHIPDVAMFTPTAMNGYCNLSDSFLRAAWRAIIIGDIFDEMWPAVLAGAKDREEALEIFHAEHRAIQAVIHRRWPVLADQLSRSALRLRQIELKIPYAQMPKISLLGEIYVRHDPISLQHLIEKLAARGFVARTASIGEWMKYVDWLIGEGIEGEATPGFAIRRQIKKYFDQAIRKRLSLSGLFFYDGTPSPIEPVIEAGERFVSKQFTVETILTVGAALHEILHPSCGVISIGPFGCMPSRVAEAVLSEKFTTTEKKIQLGNSVAWESLLTKERKLPFLAIETDGNPFPQLIEARMEAFCLQAQRLNEQMLACGSQQH</sequence>
<keyword evidence="3" id="KW-0408">Iron</keyword>
<dbReference type="Pfam" id="PF09989">
    <property type="entry name" value="DUF2229"/>
    <property type="match status" value="1"/>
</dbReference>
<dbReference type="SUPFAM" id="SSF53067">
    <property type="entry name" value="Actin-like ATPase domain"/>
    <property type="match status" value="2"/>
</dbReference>
<feature type="domain" description="DUF2229" evidence="6">
    <location>
        <begin position="657"/>
        <end position="872"/>
    </location>
</feature>
<dbReference type="InterPro" id="IPR008275">
    <property type="entry name" value="CoA_E_activase_dom"/>
</dbReference>
<dbReference type="Proteomes" id="UP000316238">
    <property type="component" value="Unassembled WGS sequence"/>
</dbReference>
<dbReference type="InterPro" id="IPR051805">
    <property type="entry name" value="Dehydratase_Activator_Redct"/>
</dbReference>
<dbReference type="Gene3D" id="3.40.50.11900">
    <property type="match status" value="1"/>
</dbReference>
<dbReference type="NCBIfam" id="TIGR00241">
    <property type="entry name" value="CoA_E_activ"/>
    <property type="match status" value="1"/>
</dbReference>
<keyword evidence="8" id="KW-1185">Reference proteome</keyword>
<evidence type="ECO:0000313" key="8">
    <source>
        <dbReference type="Proteomes" id="UP000316238"/>
    </source>
</evidence>
<organism evidence="7 8">
    <name type="scientific">Candidatus Electronema aureum</name>
    <dbReference type="NCBI Taxonomy" id="2005002"/>
    <lineage>
        <taxon>Bacteria</taxon>
        <taxon>Pseudomonadati</taxon>
        <taxon>Thermodesulfobacteriota</taxon>
        <taxon>Desulfobulbia</taxon>
        <taxon>Desulfobulbales</taxon>
        <taxon>Desulfobulbaceae</taxon>
        <taxon>Candidatus Electronema</taxon>
    </lineage>
</organism>
<dbReference type="InterPro" id="IPR018709">
    <property type="entry name" value="CoA_activase_DUF2229"/>
</dbReference>
<dbReference type="InterPro" id="IPR043129">
    <property type="entry name" value="ATPase_NBD"/>
</dbReference>
<dbReference type="InterPro" id="IPR002731">
    <property type="entry name" value="ATPase_BadF"/>
</dbReference>
<accession>A0A521G4D7</accession>
<feature type="domain" description="ATPase BadF/BadG/BcrA/BcrD type" evidence="5">
    <location>
        <begin position="80"/>
        <end position="249"/>
    </location>
</feature>
<protein>
    <submittedName>
        <fullName evidence="7">CoA-substrate-specific enzyme activase</fullName>
    </submittedName>
</protein>
<proteinExistence type="predicted"/>
<keyword evidence="4" id="KW-0411">Iron-sulfur</keyword>
<evidence type="ECO:0000256" key="2">
    <source>
        <dbReference type="ARBA" id="ARBA00022723"/>
    </source>
</evidence>
<evidence type="ECO:0000313" key="7">
    <source>
        <dbReference type="EMBL" id="TAA75741.1"/>
    </source>
</evidence>
<evidence type="ECO:0000259" key="6">
    <source>
        <dbReference type="Pfam" id="PF09989"/>
    </source>
</evidence>
<feature type="domain" description="ATPase BadF/BadG/BcrA/BcrD type" evidence="5">
    <location>
        <begin position="302"/>
        <end position="553"/>
    </location>
</feature>
<evidence type="ECO:0000256" key="3">
    <source>
        <dbReference type="ARBA" id="ARBA00023004"/>
    </source>
</evidence>
<evidence type="ECO:0000259" key="5">
    <source>
        <dbReference type="Pfam" id="PF01869"/>
    </source>
</evidence>
<dbReference type="GO" id="GO:0046872">
    <property type="term" value="F:metal ion binding"/>
    <property type="evidence" value="ECO:0007669"/>
    <property type="project" value="UniProtKB-KW"/>
</dbReference>
<dbReference type="CDD" id="cd24035">
    <property type="entry name" value="ASKHA_NBD_O66634-like_rpt2"/>
    <property type="match status" value="1"/>
</dbReference>
<name>A0A521G4D7_9BACT</name>
<dbReference type="EMBL" id="NQJD01000004">
    <property type="protein sequence ID" value="TAA75741.1"/>
    <property type="molecule type" value="Genomic_DNA"/>
</dbReference>
<evidence type="ECO:0000256" key="4">
    <source>
        <dbReference type="ARBA" id="ARBA00023014"/>
    </source>
</evidence>
<dbReference type="CDD" id="cd24034">
    <property type="entry name" value="ASKHA_NBD_O66634-like_rpt1"/>
    <property type="match status" value="1"/>
</dbReference>
<gene>
    <name evidence="7" type="ORF">CDV28_10486</name>
</gene>